<gene>
    <name evidence="1" type="ORF">BDZ94DRAFT_1244073</name>
</gene>
<evidence type="ECO:0000313" key="1">
    <source>
        <dbReference type="EMBL" id="KAF9469252.1"/>
    </source>
</evidence>
<sequence length="111" mass="12896">MQKNYLQHPRRSHEKPVVPLVLCNLRFARDEIADRERCVCGYTTCEDGVIHEWRGTLSESFLANLGPLYATQKLVILKTQTLVLYTTNRDYPDFSTKNRGPTEIVEQWPDV</sequence>
<comment type="caution">
    <text evidence="1">The sequence shown here is derived from an EMBL/GenBank/DDBJ whole genome shotgun (WGS) entry which is preliminary data.</text>
</comment>
<name>A0A9P6CK63_9AGAR</name>
<protein>
    <submittedName>
        <fullName evidence="1">Uncharacterized protein</fullName>
    </submittedName>
</protein>
<organism evidence="1 2">
    <name type="scientific">Collybia nuda</name>
    <dbReference type="NCBI Taxonomy" id="64659"/>
    <lineage>
        <taxon>Eukaryota</taxon>
        <taxon>Fungi</taxon>
        <taxon>Dikarya</taxon>
        <taxon>Basidiomycota</taxon>
        <taxon>Agaricomycotina</taxon>
        <taxon>Agaricomycetes</taxon>
        <taxon>Agaricomycetidae</taxon>
        <taxon>Agaricales</taxon>
        <taxon>Tricholomatineae</taxon>
        <taxon>Clitocybaceae</taxon>
        <taxon>Collybia</taxon>
    </lineage>
</organism>
<dbReference type="AlphaFoldDB" id="A0A9P6CK63"/>
<dbReference type="Proteomes" id="UP000807353">
    <property type="component" value="Unassembled WGS sequence"/>
</dbReference>
<keyword evidence="2" id="KW-1185">Reference proteome</keyword>
<evidence type="ECO:0000313" key="2">
    <source>
        <dbReference type="Proteomes" id="UP000807353"/>
    </source>
</evidence>
<proteinExistence type="predicted"/>
<accession>A0A9P6CK63</accession>
<dbReference type="EMBL" id="MU150230">
    <property type="protein sequence ID" value="KAF9469252.1"/>
    <property type="molecule type" value="Genomic_DNA"/>
</dbReference>
<reference evidence="1" key="1">
    <citation type="submission" date="2020-11" db="EMBL/GenBank/DDBJ databases">
        <authorList>
            <consortium name="DOE Joint Genome Institute"/>
            <person name="Ahrendt S."/>
            <person name="Riley R."/>
            <person name="Andreopoulos W."/>
            <person name="Labutti K."/>
            <person name="Pangilinan J."/>
            <person name="Ruiz-Duenas F.J."/>
            <person name="Barrasa J.M."/>
            <person name="Sanchez-Garcia M."/>
            <person name="Camarero S."/>
            <person name="Miyauchi S."/>
            <person name="Serrano A."/>
            <person name="Linde D."/>
            <person name="Babiker R."/>
            <person name="Drula E."/>
            <person name="Ayuso-Fernandez I."/>
            <person name="Pacheco R."/>
            <person name="Padilla G."/>
            <person name="Ferreira P."/>
            <person name="Barriuso J."/>
            <person name="Kellner H."/>
            <person name="Castanera R."/>
            <person name="Alfaro M."/>
            <person name="Ramirez L."/>
            <person name="Pisabarro A.G."/>
            <person name="Kuo A."/>
            <person name="Tritt A."/>
            <person name="Lipzen A."/>
            <person name="He G."/>
            <person name="Yan M."/>
            <person name="Ng V."/>
            <person name="Cullen D."/>
            <person name="Martin F."/>
            <person name="Rosso M.-N."/>
            <person name="Henrissat B."/>
            <person name="Hibbett D."/>
            <person name="Martinez A.T."/>
            <person name="Grigoriev I.V."/>
        </authorList>
    </citation>
    <scope>NUCLEOTIDE SEQUENCE</scope>
    <source>
        <strain evidence="1">CBS 247.69</strain>
    </source>
</reference>